<evidence type="ECO:0000256" key="9">
    <source>
        <dbReference type="SAM" id="MobiDB-lite"/>
    </source>
</evidence>
<comment type="subcellular location">
    <subcellularLocation>
        <location evidence="1">Late endosome membrane</location>
        <topology evidence="1">Peripheral membrane protein</topology>
    </subcellularLocation>
</comment>
<accession>A0A8T0CZ25</accession>
<sequence>MAFNSLLAASNFNGLESSDDIVANLDRLSKGDLEKLLKDIDEIKRLAKNSAEACVKKSIALNEASMQENRRLAEANLALEPQFLAKRQELAETYDRLAEAKSEYQRLKAQIDASGTNYSPTTILAVLQAAHAQLEEKSEKLAEDFIAKTVDVNEFLREFLPLRKLCNERRLKAEKLAEKLSRGQPVASSRPTLPPPTYRDVGRISTPADNPRPLYPDFARDHSSLRNPDYGFKS</sequence>
<dbReference type="InterPro" id="IPR009851">
    <property type="entry name" value="Mod_r"/>
</dbReference>
<reference evidence="11 12" key="1">
    <citation type="submission" date="2019-07" db="EMBL/GenBank/DDBJ databases">
        <title>Annotation for the trematode Paragonimus westermani.</title>
        <authorList>
            <person name="Choi Y.-J."/>
        </authorList>
    </citation>
    <scope>NUCLEOTIDE SEQUENCE [LARGE SCALE GENOMIC DNA]</scope>
    <source>
        <strain evidence="11">180907_Pwestermani</strain>
    </source>
</reference>
<evidence type="ECO:0000313" key="12">
    <source>
        <dbReference type="Proteomes" id="UP000699462"/>
    </source>
</evidence>
<evidence type="ECO:0000256" key="3">
    <source>
        <dbReference type="ARBA" id="ARBA00022448"/>
    </source>
</evidence>
<dbReference type="InterPro" id="IPR037202">
    <property type="entry name" value="ESCRT_assembly_dom"/>
</dbReference>
<dbReference type="Proteomes" id="UP000699462">
    <property type="component" value="Unassembled WGS sequence"/>
</dbReference>
<feature type="coiled-coil region" evidence="8">
    <location>
        <begin position="87"/>
        <end position="144"/>
    </location>
</feature>
<evidence type="ECO:0000256" key="8">
    <source>
        <dbReference type="SAM" id="Coils"/>
    </source>
</evidence>
<dbReference type="Pfam" id="PF07200">
    <property type="entry name" value="Mod_r"/>
    <property type="match status" value="1"/>
</dbReference>
<dbReference type="SUPFAM" id="SSF140111">
    <property type="entry name" value="Endosomal sorting complex assembly domain"/>
    <property type="match status" value="1"/>
</dbReference>
<keyword evidence="12" id="KW-1185">Reference proteome</keyword>
<dbReference type="InterPro" id="IPR029012">
    <property type="entry name" value="Helix_hairpin_bin_sf"/>
</dbReference>
<evidence type="ECO:0000256" key="4">
    <source>
        <dbReference type="ARBA" id="ARBA00022753"/>
    </source>
</evidence>
<feature type="domain" description="VPS37 C-terminal" evidence="10">
    <location>
        <begin position="101"/>
        <end position="190"/>
    </location>
</feature>
<comment type="function">
    <text evidence="6">Component of the ESCRT-I complex, a regulator of vesicular trafficking process. Required for the sorting of endocytic ubiquitinated cargos into multivesicular bodies. May be involved in cell growth and differentiation.</text>
</comment>
<dbReference type="PANTHER" id="PTHR13678">
    <property type="entry name" value="VACUOLAR PROTEIN SORTING-ASSOCIATED PROTEIN 37"/>
    <property type="match status" value="1"/>
</dbReference>
<gene>
    <name evidence="11" type="ORF">P879_11126</name>
</gene>
<keyword evidence="3 7" id="KW-0813">Transport</keyword>
<dbReference type="Gene3D" id="1.10.287.660">
    <property type="entry name" value="Helix hairpin bin"/>
    <property type="match status" value="1"/>
</dbReference>
<comment type="caution">
    <text evidence="11">The sequence shown here is derived from an EMBL/GenBank/DDBJ whole genome shotgun (WGS) entry which is preliminary data.</text>
</comment>
<evidence type="ECO:0000256" key="2">
    <source>
        <dbReference type="ARBA" id="ARBA00007617"/>
    </source>
</evidence>
<organism evidence="11 12">
    <name type="scientific">Paragonimus westermani</name>
    <dbReference type="NCBI Taxonomy" id="34504"/>
    <lineage>
        <taxon>Eukaryota</taxon>
        <taxon>Metazoa</taxon>
        <taxon>Spiralia</taxon>
        <taxon>Lophotrochozoa</taxon>
        <taxon>Platyhelminthes</taxon>
        <taxon>Trematoda</taxon>
        <taxon>Digenea</taxon>
        <taxon>Plagiorchiida</taxon>
        <taxon>Troglotremata</taxon>
        <taxon>Troglotrematidae</taxon>
        <taxon>Paragonimus</taxon>
    </lineage>
</organism>
<dbReference type="GO" id="GO:0043162">
    <property type="term" value="P:ubiquitin-dependent protein catabolic process via the multivesicular body sorting pathway"/>
    <property type="evidence" value="ECO:0007669"/>
    <property type="project" value="TreeGrafter"/>
</dbReference>
<protein>
    <recommendedName>
        <fullName evidence="10">VPS37 C-terminal domain-containing protein</fullName>
    </recommendedName>
</protein>
<feature type="region of interest" description="Disordered" evidence="9">
    <location>
        <begin position="179"/>
        <end position="234"/>
    </location>
</feature>
<keyword evidence="4" id="KW-0967">Endosome</keyword>
<dbReference type="GO" id="GO:0006612">
    <property type="term" value="P:protein targeting to membrane"/>
    <property type="evidence" value="ECO:0007669"/>
    <property type="project" value="TreeGrafter"/>
</dbReference>
<evidence type="ECO:0000256" key="5">
    <source>
        <dbReference type="ARBA" id="ARBA00022927"/>
    </source>
</evidence>
<evidence type="ECO:0000256" key="7">
    <source>
        <dbReference type="PROSITE-ProRule" id="PRU00646"/>
    </source>
</evidence>
<evidence type="ECO:0000259" key="10">
    <source>
        <dbReference type="PROSITE" id="PS51314"/>
    </source>
</evidence>
<dbReference type="EMBL" id="JTDF01022141">
    <property type="protein sequence ID" value="KAF8560910.1"/>
    <property type="molecule type" value="Genomic_DNA"/>
</dbReference>
<dbReference type="AlphaFoldDB" id="A0A8T0CZ25"/>
<keyword evidence="5 7" id="KW-0653">Protein transport</keyword>
<name>A0A8T0CZ25_9TREM</name>
<dbReference type="GO" id="GO:0031902">
    <property type="term" value="C:late endosome membrane"/>
    <property type="evidence" value="ECO:0007669"/>
    <property type="project" value="UniProtKB-SubCell"/>
</dbReference>
<keyword evidence="8" id="KW-0175">Coiled coil</keyword>
<comment type="similarity">
    <text evidence="2">Belongs to the VPS37 family.</text>
</comment>
<dbReference type="PANTHER" id="PTHR13678:SF27">
    <property type="entry name" value="LD45836P"/>
    <property type="match status" value="1"/>
</dbReference>
<evidence type="ECO:0000256" key="6">
    <source>
        <dbReference type="ARBA" id="ARBA00025010"/>
    </source>
</evidence>
<evidence type="ECO:0000256" key="1">
    <source>
        <dbReference type="ARBA" id="ARBA00004633"/>
    </source>
</evidence>
<proteinExistence type="inferred from homology"/>
<evidence type="ECO:0000313" key="11">
    <source>
        <dbReference type="EMBL" id="KAF8560910.1"/>
    </source>
</evidence>
<dbReference type="GO" id="GO:0000813">
    <property type="term" value="C:ESCRT I complex"/>
    <property type="evidence" value="ECO:0007669"/>
    <property type="project" value="UniProtKB-ARBA"/>
</dbReference>
<dbReference type="PROSITE" id="PS51314">
    <property type="entry name" value="VPS37_C"/>
    <property type="match status" value="1"/>
</dbReference>
<dbReference type="OrthoDB" id="10004364at2759"/>
<dbReference type="GO" id="GO:0006623">
    <property type="term" value="P:protein targeting to vacuole"/>
    <property type="evidence" value="ECO:0007669"/>
    <property type="project" value="TreeGrafter"/>
</dbReference>